<keyword evidence="9 12" id="KW-1133">Transmembrane helix</keyword>
<dbReference type="Pfam" id="PF03264">
    <property type="entry name" value="Cytochrom_NNT"/>
    <property type="match status" value="1"/>
</dbReference>
<dbReference type="eggNOG" id="COG3005">
    <property type="taxonomic scope" value="Bacteria"/>
</dbReference>
<evidence type="ECO:0000256" key="6">
    <source>
        <dbReference type="ARBA" id="ARBA00022692"/>
    </source>
</evidence>
<evidence type="ECO:0000256" key="7">
    <source>
        <dbReference type="ARBA" id="ARBA00022723"/>
    </source>
</evidence>
<evidence type="ECO:0000256" key="10">
    <source>
        <dbReference type="ARBA" id="ARBA00023004"/>
    </source>
</evidence>
<keyword evidence="5" id="KW-0349">Heme</keyword>
<dbReference type="GO" id="GO:0005886">
    <property type="term" value="C:plasma membrane"/>
    <property type="evidence" value="ECO:0007669"/>
    <property type="project" value="UniProtKB-SubCell"/>
</dbReference>
<feature type="domain" description="NapC/NirT cytochrome c N-terminal" evidence="13">
    <location>
        <begin position="11"/>
        <end position="147"/>
    </location>
</feature>
<evidence type="ECO:0000256" key="12">
    <source>
        <dbReference type="SAM" id="Phobius"/>
    </source>
</evidence>
<dbReference type="Proteomes" id="UP000003240">
    <property type="component" value="Unassembled WGS sequence"/>
</dbReference>
<reference evidence="14 15" key="1">
    <citation type="journal article" date="2011" name="EMBO J.">
        <title>Structural diversity of bacterial flagellar motors.</title>
        <authorList>
            <person name="Chen S."/>
            <person name="Beeby M."/>
            <person name="Murphy G.E."/>
            <person name="Leadbetter J.R."/>
            <person name="Hendrixson D.R."/>
            <person name="Briegel A."/>
            <person name="Li Z."/>
            <person name="Shi J."/>
            <person name="Tocheva E.I."/>
            <person name="Muller A."/>
            <person name="Dobro M.J."/>
            <person name="Jensen G.J."/>
        </authorList>
    </citation>
    <scope>NUCLEOTIDE SEQUENCE [LARGE SCALE GENOMIC DNA]</scope>
    <source>
        <strain evidence="14 15">DSM 6540</strain>
    </source>
</reference>
<keyword evidence="3" id="KW-0813">Transport</keyword>
<dbReference type="InterPro" id="IPR036280">
    <property type="entry name" value="Multihaem_cyt_sf"/>
</dbReference>
<dbReference type="OrthoDB" id="9782159at2"/>
<evidence type="ECO:0000256" key="2">
    <source>
        <dbReference type="ARBA" id="ARBA00007395"/>
    </source>
</evidence>
<dbReference type="InterPro" id="IPR005126">
    <property type="entry name" value="NapC/NirT_cyt_c_N"/>
</dbReference>
<dbReference type="SUPFAM" id="SSF48695">
    <property type="entry name" value="Multiheme cytochromes"/>
    <property type="match status" value="1"/>
</dbReference>
<dbReference type="AlphaFoldDB" id="F7NMJ8"/>
<dbReference type="InterPro" id="IPR051174">
    <property type="entry name" value="Cytochrome_c-type_ET"/>
</dbReference>
<protein>
    <submittedName>
        <fullName evidence="14">Cytochrome c-type protein</fullName>
    </submittedName>
</protein>
<evidence type="ECO:0000256" key="3">
    <source>
        <dbReference type="ARBA" id="ARBA00022448"/>
    </source>
</evidence>
<accession>F7NMJ8</accession>
<proteinExistence type="inferred from homology"/>
<dbReference type="GO" id="GO:0009061">
    <property type="term" value="P:anaerobic respiration"/>
    <property type="evidence" value="ECO:0007669"/>
    <property type="project" value="TreeGrafter"/>
</dbReference>
<keyword evidence="15" id="KW-1185">Reference proteome</keyword>
<keyword evidence="8" id="KW-0249">Electron transport</keyword>
<keyword evidence="4" id="KW-1003">Cell membrane</keyword>
<evidence type="ECO:0000259" key="13">
    <source>
        <dbReference type="Pfam" id="PF03264"/>
    </source>
</evidence>
<dbReference type="STRING" id="1009370.ALO_16642"/>
<evidence type="ECO:0000256" key="8">
    <source>
        <dbReference type="ARBA" id="ARBA00022982"/>
    </source>
</evidence>
<evidence type="ECO:0000256" key="9">
    <source>
        <dbReference type="ARBA" id="ARBA00022989"/>
    </source>
</evidence>
<gene>
    <name evidence="14" type="ORF">ALO_16642</name>
</gene>
<evidence type="ECO:0000256" key="4">
    <source>
        <dbReference type="ARBA" id="ARBA00022475"/>
    </source>
</evidence>
<organism evidence="14 15">
    <name type="scientific">Acetonema longum DSM 6540</name>
    <dbReference type="NCBI Taxonomy" id="1009370"/>
    <lineage>
        <taxon>Bacteria</taxon>
        <taxon>Bacillati</taxon>
        <taxon>Bacillota</taxon>
        <taxon>Negativicutes</taxon>
        <taxon>Acetonemataceae</taxon>
        <taxon>Acetonema</taxon>
    </lineage>
</organism>
<feature type="transmembrane region" description="Helical" evidence="12">
    <location>
        <begin position="12"/>
        <end position="36"/>
    </location>
</feature>
<comment type="caution">
    <text evidence="14">The sequence shown here is derived from an EMBL/GenBank/DDBJ whole genome shotgun (WGS) entry which is preliminary data.</text>
</comment>
<dbReference type="InterPro" id="IPR038266">
    <property type="entry name" value="NapC/NirT_cytc_sf"/>
</dbReference>
<name>F7NMJ8_9FIRM</name>
<dbReference type="GO" id="GO:0046872">
    <property type="term" value="F:metal ion binding"/>
    <property type="evidence" value="ECO:0007669"/>
    <property type="project" value="UniProtKB-KW"/>
</dbReference>
<keyword evidence="7" id="KW-0479">Metal-binding</keyword>
<comment type="subcellular location">
    <subcellularLocation>
        <location evidence="1">Cell membrane</location>
    </subcellularLocation>
</comment>
<dbReference type="PANTHER" id="PTHR30333:SF1">
    <property type="entry name" value="CYTOCHROME C-TYPE PROTEIN NAPC"/>
    <property type="match status" value="1"/>
</dbReference>
<evidence type="ECO:0000256" key="1">
    <source>
        <dbReference type="ARBA" id="ARBA00004236"/>
    </source>
</evidence>
<dbReference type="PANTHER" id="PTHR30333">
    <property type="entry name" value="CYTOCHROME C-TYPE PROTEIN"/>
    <property type="match status" value="1"/>
</dbReference>
<evidence type="ECO:0000313" key="14">
    <source>
        <dbReference type="EMBL" id="EGO62738.1"/>
    </source>
</evidence>
<dbReference type="GO" id="GO:0009055">
    <property type="term" value="F:electron transfer activity"/>
    <property type="evidence" value="ECO:0007669"/>
    <property type="project" value="TreeGrafter"/>
</dbReference>
<keyword evidence="6 12" id="KW-0812">Transmembrane</keyword>
<dbReference type="Gene3D" id="1.10.3820.10">
    <property type="entry name" value="Di-heme elbow motif domain"/>
    <property type="match status" value="1"/>
</dbReference>
<sequence length="157" mass="17013">MDTGQYLNRHALKLMAVGFGIAVLGMAVSAAGYTYAESPAFCGSCHSMEHAYTTWQASNHKQIACSECHLPHSSMTTKMFAKIRTGMKDVYHETVRDYPAAITVSAQGKEYIADNCLRCHQSTVENTKMAAGGQDCGKCHRGLVHGMNKGKGGIHVE</sequence>
<dbReference type="RefSeq" id="WP_004097763.1">
    <property type="nucleotide sequence ID" value="NZ_AFGF01000173.1"/>
</dbReference>
<evidence type="ECO:0000256" key="11">
    <source>
        <dbReference type="ARBA" id="ARBA00023136"/>
    </source>
</evidence>
<comment type="similarity">
    <text evidence="2">Belongs to the NapC/NirT/NrfH family.</text>
</comment>
<evidence type="ECO:0000256" key="5">
    <source>
        <dbReference type="ARBA" id="ARBA00022617"/>
    </source>
</evidence>
<keyword evidence="10" id="KW-0408">Iron</keyword>
<keyword evidence="11 12" id="KW-0472">Membrane</keyword>
<evidence type="ECO:0000313" key="15">
    <source>
        <dbReference type="Proteomes" id="UP000003240"/>
    </source>
</evidence>
<dbReference type="EMBL" id="AFGF01000173">
    <property type="protein sequence ID" value="EGO62738.1"/>
    <property type="molecule type" value="Genomic_DNA"/>
</dbReference>